<dbReference type="Proteomes" id="UP000663832">
    <property type="component" value="Unassembled WGS sequence"/>
</dbReference>
<proteinExistence type="predicted"/>
<comment type="caution">
    <text evidence="1">The sequence shown here is derived from an EMBL/GenBank/DDBJ whole genome shotgun (WGS) entry which is preliminary data.</text>
</comment>
<evidence type="ECO:0000313" key="4">
    <source>
        <dbReference type="Proteomes" id="UP000663832"/>
    </source>
</evidence>
<dbReference type="Proteomes" id="UP000663877">
    <property type="component" value="Unassembled WGS sequence"/>
</dbReference>
<dbReference type="EMBL" id="CAJNOM010000493">
    <property type="protein sequence ID" value="CAF1468259.1"/>
    <property type="molecule type" value="Genomic_DNA"/>
</dbReference>
<reference evidence="1" key="1">
    <citation type="submission" date="2021-02" db="EMBL/GenBank/DDBJ databases">
        <authorList>
            <person name="Nowell W R."/>
        </authorList>
    </citation>
    <scope>NUCLEOTIDE SEQUENCE</scope>
</reference>
<evidence type="ECO:0000313" key="1">
    <source>
        <dbReference type="EMBL" id="CAF0762404.1"/>
    </source>
</evidence>
<dbReference type="EMBL" id="CAJNOM010000487">
    <property type="protein sequence ID" value="CAF1464943.1"/>
    <property type="molecule type" value="Genomic_DNA"/>
</dbReference>
<organism evidence="1 5">
    <name type="scientific">Adineta steineri</name>
    <dbReference type="NCBI Taxonomy" id="433720"/>
    <lineage>
        <taxon>Eukaryota</taxon>
        <taxon>Metazoa</taxon>
        <taxon>Spiralia</taxon>
        <taxon>Gnathifera</taxon>
        <taxon>Rotifera</taxon>
        <taxon>Eurotatoria</taxon>
        <taxon>Bdelloidea</taxon>
        <taxon>Adinetida</taxon>
        <taxon>Adinetidae</taxon>
        <taxon>Adineta</taxon>
    </lineage>
</organism>
<accession>A0A813Q5P9</accession>
<dbReference type="EMBL" id="CAJNOI010000007">
    <property type="protein sequence ID" value="CAF0762404.1"/>
    <property type="molecule type" value="Genomic_DNA"/>
</dbReference>
<dbReference type="AlphaFoldDB" id="A0A813Q5P9"/>
<evidence type="ECO:0000313" key="3">
    <source>
        <dbReference type="EMBL" id="CAF1468259.1"/>
    </source>
</evidence>
<protein>
    <submittedName>
        <fullName evidence="1">Uncharacterized protein</fullName>
    </submittedName>
</protein>
<evidence type="ECO:0000313" key="2">
    <source>
        <dbReference type="EMBL" id="CAF1464943.1"/>
    </source>
</evidence>
<gene>
    <name evidence="1" type="ORF">BJG266_LOCUS3083</name>
    <name evidence="2" type="ORF">QVE165_LOCUS41187</name>
    <name evidence="3" type="ORF">QVE165_LOCUS41398</name>
</gene>
<evidence type="ECO:0000313" key="5">
    <source>
        <dbReference type="Proteomes" id="UP000663877"/>
    </source>
</evidence>
<keyword evidence="4" id="KW-1185">Reference proteome</keyword>
<sequence>MIIRQTIQFNSNNYSILTQLNIYRFDFMFSQENLFKISEKYSFKSKLCEINARFLFNGYFLPAGLYLADYQNLI</sequence>
<name>A0A813Q5P9_9BILA</name>
<dbReference type="OrthoDB" id="10074915at2759"/>